<proteinExistence type="predicted"/>
<dbReference type="InterPro" id="IPR001130">
    <property type="entry name" value="TatD-like"/>
</dbReference>
<dbReference type="PANTHER" id="PTHR47176">
    <property type="entry name" value="OSJNBA0020J04.13 PROTEIN"/>
    <property type="match status" value="1"/>
</dbReference>
<dbReference type="Proteomes" id="UP001634393">
    <property type="component" value="Unassembled WGS sequence"/>
</dbReference>
<dbReference type="SUPFAM" id="SSF51556">
    <property type="entry name" value="Metallo-dependent hydrolases"/>
    <property type="match status" value="1"/>
</dbReference>
<dbReference type="Gene3D" id="3.20.20.140">
    <property type="entry name" value="Metal-dependent hydrolases"/>
    <property type="match status" value="1"/>
</dbReference>
<sequence length="375" mass="42242">MGLGTSSVLPRTEVIFSLFKLLFYDFRSLSIYSIIKKKSQCLCVIYLRVACTLINFIVKLLRIICSSNTALPFEPSKNLTKNPMVKLFDSHCHLQDSRIYNVAPKLIQEALDTGVTHFAVNGVSEKDWYVVKEMSDRHSSIIPNFGLHPWFISERTPDWLNTLKQFLTANPCAAVGEIGLDKGSMAKHIDYTDQVEVFRLQLQLAKEFKRPASVHCVSAFGDLLEILESTGPFPAGIVLHSYIGSAEMVPEFSKLNAYFSFSGHLMSMKESKAKQMLKSVPFERILLETDAPDARPKSVDPKSLFLINESDDVEDGLSLPAESLNHPANIHHILAYVSGLLEMEEEDLARMSYENAVRVFSYESSKLVQEGEERH</sequence>
<protein>
    <submittedName>
        <fullName evidence="1">Uncharacterized protein</fullName>
    </submittedName>
</protein>
<accession>A0ABD3UQC6</accession>
<dbReference type="EMBL" id="JBJXBP010000001">
    <property type="protein sequence ID" value="KAL3851280.1"/>
    <property type="molecule type" value="Genomic_DNA"/>
</dbReference>
<gene>
    <name evidence="1" type="ORF">ACJIZ3_013162</name>
</gene>
<evidence type="ECO:0000313" key="2">
    <source>
        <dbReference type="Proteomes" id="UP001634393"/>
    </source>
</evidence>
<comment type="caution">
    <text evidence="1">The sequence shown here is derived from an EMBL/GenBank/DDBJ whole genome shotgun (WGS) entry which is preliminary data.</text>
</comment>
<reference evidence="1 2" key="1">
    <citation type="submission" date="2024-12" db="EMBL/GenBank/DDBJ databases">
        <title>The unique morphological basis and parallel evolutionary history of personate flowers in Penstemon.</title>
        <authorList>
            <person name="Depatie T.H."/>
            <person name="Wessinger C.A."/>
        </authorList>
    </citation>
    <scope>NUCLEOTIDE SEQUENCE [LARGE SCALE GENOMIC DNA]</scope>
    <source>
        <strain evidence="1">WTNN_2</strain>
        <tissue evidence="1">Leaf</tissue>
    </source>
</reference>
<organism evidence="1 2">
    <name type="scientific">Penstemon smallii</name>
    <dbReference type="NCBI Taxonomy" id="265156"/>
    <lineage>
        <taxon>Eukaryota</taxon>
        <taxon>Viridiplantae</taxon>
        <taxon>Streptophyta</taxon>
        <taxon>Embryophyta</taxon>
        <taxon>Tracheophyta</taxon>
        <taxon>Spermatophyta</taxon>
        <taxon>Magnoliopsida</taxon>
        <taxon>eudicotyledons</taxon>
        <taxon>Gunneridae</taxon>
        <taxon>Pentapetalae</taxon>
        <taxon>asterids</taxon>
        <taxon>lamiids</taxon>
        <taxon>Lamiales</taxon>
        <taxon>Plantaginaceae</taxon>
        <taxon>Cheloneae</taxon>
        <taxon>Penstemon</taxon>
    </lineage>
</organism>
<dbReference type="CDD" id="cd01310">
    <property type="entry name" value="TatD_DNAse"/>
    <property type="match status" value="1"/>
</dbReference>
<dbReference type="PANTHER" id="PTHR47176:SF1">
    <property type="entry name" value="OS04G0577500 PROTEIN"/>
    <property type="match status" value="1"/>
</dbReference>
<evidence type="ECO:0000313" key="1">
    <source>
        <dbReference type="EMBL" id="KAL3851280.1"/>
    </source>
</evidence>
<dbReference type="Pfam" id="PF01026">
    <property type="entry name" value="TatD_DNase"/>
    <property type="match status" value="1"/>
</dbReference>
<dbReference type="AlphaFoldDB" id="A0ABD3UQC6"/>
<name>A0ABD3UQC6_9LAMI</name>
<keyword evidence="2" id="KW-1185">Reference proteome</keyword>
<dbReference type="InterPro" id="IPR032466">
    <property type="entry name" value="Metal_Hydrolase"/>
</dbReference>